<gene>
    <name evidence="1" type="ORF">QYE76_060937</name>
</gene>
<reference evidence="1" key="1">
    <citation type="submission" date="2023-07" db="EMBL/GenBank/DDBJ databases">
        <title>A chromosome-level genome assembly of Lolium multiflorum.</title>
        <authorList>
            <person name="Chen Y."/>
            <person name="Copetti D."/>
            <person name="Kolliker R."/>
            <person name="Studer B."/>
        </authorList>
    </citation>
    <scope>NUCLEOTIDE SEQUENCE</scope>
    <source>
        <strain evidence="1">02402/16</strain>
        <tissue evidence="1">Leaf</tissue>
    </source>
</reference>
<dbReference type="AlphaFoldDB" id="A0AAD8S095"/>
<comment type="caution">
    <text evidence="1">The sequence shown here is derived from an EMBL/GenBank/DDBJ whole genome shotgun (WGS) entry which is preliminary data.</text>
</comment>
<accession>A0AAD8S095</accession>
<organism evidence="1 2">
    <name type="scientific">Lolium multiflorum</name>
    <name type="common">Italian ryegrass</name>
    <name type="synonym">Lolium perenne subsp. multiflorum</name>
    <dbReference type="NCBI Taxonomy" id="4521"/>
    <lineage>
        <taxon>Eukaryota</taxon>
        <taxon>Viridiplantae</taxon>
        <taxon>Streptophyta</taxon>
        <taxon>Embryophyta</taxon>
        <taxon>Tracheophyta</taxon>
        <taxon>Spermatophyta</taxon>
        <taxon>Magnoliopsida</taxon>
        <taxon>Liliopsida</taxon>
        <taxon>Poales</taxon>
        <taxon>Poaceae</taxon>
        <taxon>BOP clade</taxon>
        <taxon>Pooideae</taxon>
        <taxon>Poodae</taxon>
        <taxon>Poeae</taxon>
        <taxon>Poeae Chloroplast Group 2 (Poeae type)</taxon>
        <taxon>Loliodinae</taxon>
        <taxon>Loliinae</taxon>
        <taxon>Lolium</taxon>
    </lineage>
</organism>
<dbReference type="Proteomes" id="UP001231189">
    <property type="component" value="Unassembled WGS sequence"/>
</dbReference>
<dbReference type="PANTHER" id="PTHR32153">
    <property type="entry name" value="OJ000223_09.16 PROTEIN"/>
    <property type="match status" value="1"/>
</dbReference>
<evidence type="ECO:0000313" key="1">
    <source>
        <dbReference type="EMBL" id="KAK1643132.1"/>
    </source>
</evidence>
<dbReference type="InterPro" id="IPR044997">
    <property type="entry name" value="F-box_plant"/>
</dbReference>
<keyword evidence="2" id="KW-1185">Reference proteome</keyword>
<protein>
    <submittedName>
        <fullName evidence="1">Uncharacterized protein</fullName>
    </submittedName>
</protein>
<evidence type="ECO:0000313" key="2">
    <source>
        <dbReference type="Proteomes" id="UP001231189"/>
    </source>
</evidence>
<sequence length="169" mass="18642">MESRPFKISHDKDRIGALLDHLLLEILERLDLRTPHEIMEAYTGTTCSLLSAKCDCKSNRAIHTLTLGFYLSAPHLSSIGQAVEDVVSLSKTRRLEFTIVPLPRPPSSRLSVAELTESDGRQFMSFSRAYPVVFRGLTRLTLQNLAFGDTDVAENISSATTPLGATVLP</sequence>
<proteinExistence type="predicted"/>
<name>A0AAD8S095_LOLMU</name>
<dbReference type="EMBL" id="JAUUTY010000004">
    <property type="protein sequence ID" value="KAK1643132.1"/>
    <property type="molecule type" value="Genomic_DNA"/>
</dbReference>